<dbReference type="AlphaFoldDB" id="A0A9D4EC36"/>
<reference evidence="2" key="2">
    <citation type="submission" date="2020-11" db="EMBL/GenBank/DDBJ databases">
        <authorList>
            <person name="McCartney M.A."/>
            <person name="Auch B."/>
            <person name="Kono T."/>
            <person name="Mallez S."/>
            <person name="Becker A."/>
            <person name="Gohl D.M."/>
            <person name="Silverstein K.A.T."/>
            <person name="Koren S."/>
            <person name="Bechman K.B."/>
            <person name="Herman A."/>
            <person name="Abrahante J.E."/>
            <person name="Garbe J."/>
        </authorList>
    </citation>
    <scope>NUCLEOTIDE SEQUENCE</scope>
    <source>
        <strain evidence="2">Duluth1</strain>
        <tissue evidence="2">Whole animal</tissue>
    </source>
</reference>
<dbReference type="Proteomes" id="UP000828390">
    <property type="component" value="Unassembled WGS sequence"/>
</dbReference>
<protein>
    <submittedName>
        <fullName evidence="2">Uncharacterized protein</fullName>
    </submittedName>
</protein>
<organism evidence="2 3">
    <name type="scientific">Dreissena polymorpha</name>
    <name type="common">Zebra mussel</name>
    <name type="synonym">Mytilus polymorpha</name>
    <dbReference type="NCBI Taxonomy" id="45954"/>
    <lineage>
        <taxon>Eukaryota</taxon>
        <taxon>Metazoa</taxon>
        <taxon>Spiralia</taxon>
        <taxon>Lophotrochozoa</taxon>
        <taxon>Mollusca</taxon>
        <taxon>Bivalvia</taxon>
        <taxon>Autobranchia</taxon>
        <taxon>Heteroconchia</taxon>
        <taxon>Euheterodonta</taxon>
        <taxon>Imparidentia</taxon>
        <taxon>Neoheterodontei</taxon>
        <taxon>Myida</taxon>
        <taxon>Dreissenoidea</taxon>
        <taxon>Dreissenidae</taxon>
        <taxon>Dreissena</taxon>
    </lineage>
</organism>
<feature type="compositionally biased region" description="Basic and acidic residues" evidence="1">
    <location>
        <begin position="74"/>
        <end position="84"/>
    </location>
</feature>
<dbReference type="EMBL" id="JAIWYP010000009">
    <property type="protein sequence ID" value="KAH3775991.1"/>
    <property type="molecule type" value="Genomic_DNA"/>
</dbReference>
<sequence length="100" mass="10978">MATCVKDRASPIEIMLGILKIVPELTMTNQAPLSLMNRLKKKRVAVGGHGFDPYLSIKSAEALPRYCSGYKRAGRTDGKTDRKTYGRKTPKQYPSAYGGG</sequence>
<feature type="region of interest" description="Disordered" evidence="1">
    <location>
        <begin position="71"/>
        <end position="100"/>
    </location>
</feature>
<comment type="caution">
    <text evidence="2">The sequence shown here is derived from an EMBL/GenBank/DDBJ whole genome shotgun (WGS) entry which is preliminary data.</text>
</comment>
<accession>A0A9D4EC36</accession>
<evidence type="ECO:0000313" key="2">
    <source>
        <dbReference type="EMBL" id="KAH3775991.1"/>
    </source>
</evidence>
<gene>
    <name evidence="2" type="ORF">DPMN_177402</name>
</gene>
<evidence type="ECO:0000313" key="3">
    <source>
        <dbReference type="Proteomes" id="UP000828390"/>
    </source>
</evidence>
<reference evidence="2" key="1">
    <citation type="journal article" date="2019" name="bioRxiv">
        <title>The Genome of the Zebra Mussel, Dreissena polymorpha: A Resource for Invasive Species Research.</title>
        <authorList>
            <person name="McCartney M.A."/>
            <person name="Auch B."/>
            <person name="Kono T."/>
            <person name="Mallez S."/>
            <person name="Zhang Y."/>
            <person name="Obille A."/>
            <person name="Becker A."/>
            <person name="Abrahante J.E."/>
            <person name="Garbe J."/>
            <person name="Badalamenti J.P."/>
            <person name="Herman A."/>
            <person name="Mangelson H."/>
            <person name="Liachko I."/>
            <person name="Sullivan S."/>
            <person name="Sone E.D."/>
            <person name="Koren S."/>
            <person name="Silverstein K.A.T."/>
            <person name="Beckman K.B."/>
            <person name="Gohl D.M."/>
        </authorList>
    </citation>
    <scope>NUCLEOTIDE SEQUENCE</scope>
    <source>
        <strain evidence="2">Duluth1</strain>
        <tissue evidence="2">Whole animal</tissue>
    </source>
</reference>
<keyword evidence="3" id="KW-1185">Reference proteome</keyword>
<name>A0A9D4EC36_DREPO</name>
<proteinExistence type="predicted"/>
<evidence type="ECO:0000256" key="1">
    <source>
        <dbReference type="SAM" id="MobiDB-lite"/>
    </source>
</evidence>